<comment type="caution">
    <text evidence="1">The sequence shown here is derived from an EMBL/GenBank/DDBJ whole genome shotgun (WGS) entry which is preliminary data.</text>
</comment>
<name>A0A9D1CRX3_9FIRM</name>
<gene>
    <name evidence="1" type="ORF">IAB73_10480</name>
</gene>
<organism evidence="1 2">
    <name type="scientific">Candidatus Onthenecus intestinigallinarum</name>
    <dbReference type="NCBI Taxonomy" id="2840875"/>
    <lineage>
        <taxon>Bacteria</taxon>
        <taxon>Bacillati</taxon>
        <taxon>Bacillota</taxon>
        <taxon>Clostridia</taxon>
        <taxon>Eubacteriales</taxon>
        <taxon>Candidatus Onthenecus</taxon>
    </lineage>
</organism>
<sequence length="75" mass="8747">MIGQGHPSRSFWLHPSYYITAFAFLHQKIKMTSRFTEVFHHVRINAHKNSIFTGEFWEKIGLVLAIGALQAYNVR</sequence>
<proteinExistence type="predicted"/>
<reference evidence="1" key="2">
    <citation type="journal article" date="2021" name="PeerJ">
        <title>Extensive microbial diversity within the chicken gut microbiome revealed by metagenomics and culture.</title>
        <authorList>
            <person name="Gilroy R."/>
            <person name="Ravi A."/>
            <person name="Getino M."/>
            <person name="Pursley I."/>
            <person name="Horton D.L."/>
            <person name="Alikhan N.F."/>
            <person name="Baker D."/>
            <person name="Gharbi K."/>
            <person name="Hall N."/>
            <person name="Watson M."/>
            <person name="Adriaenssens E.M."/>
            <person name="Foster-Nyarko E."/>
            <person name="Jarju S."/>
            <person name="Secka A."/>
            <person name="Antonio M."/>
            <person name="Oren A."/>
            <person name="Chaudhuri R.R."/>
            <person name="La Ragione R."/>
            <person name="Hildebrand F."/>
            <person name="Pallen M.J."/>
        </authorList>
    </citation>
    <scope>NUCLEOTIDE SEQUENCE</scope>
    <source>
        <strain evidence="1">ChiSxjej2B14-6234</strain>
    </source>
</reference>
<reference evidence="1" key="1">
    <citation type="submission" date="2020-10" db="EMBL/GenBank/DDBJ databases">
        <authorList>
            <person name="Gilroy R."/>
        </authorList>
    </citation>
    <scope>NUCLEOTIDE SEQUENCE</scope>
    <source>
        <strain evidence="1">ChiSxjej2B14-6234</strain>
    </source>
</reference>
<dbReference type="EMBL" id="DVFJ01000036">
    <property type="protein sequence ID" value="HIQ72618.1"/>
    <property type="molecule type" value="Genomic_DNA"/>
</dbReference>
<protein>
    <submittedName>
        <fullName evidence="1">Uncharacterized protein</fullName>
    </submittedName>
</protein>
<evidence type="ECO:0000313" key="1">
    <source>
        <dbReference type="EMBL" id="HIQ72618.1"/>
    </source>
</evidence>
<dbReference type="AlphaFoldDB" id="A0A9D1CRX3"/>
<accession>A0A9D1CRX3</accession>
<evidence type="ECO:0000313" key="2">
    <source>
        <dbReference type="Proteomes" id="UP000886887"/>
    </source>
</evidence>
<dbReference type="Proteomes" id="UP000886887">
    <property type="component" value="Unassembled WGS sequence"/>
</dbReference>